<organism evidence="1">
    <name type="scientific">Solanum chilense</name>
    <name type="common">Tomato</name>
    <name type="synonym">Lycopersicon chilense</name>
    <dbReference type="NCBI Taxonomy" id="4083"/>
    <lineage>
        <taxon>Eukaryota</taxon>
        <taxon>Viridiplantae</taxon>
        <taxon>Streptophyta</taxon>
        <taxon>Embryophyta</taxon>
        <taxon>Tracheophyta</taxon>
        <taxon>Spermatophyta</taxon>
        <taxon>Magnoliopsida</taxon>
        <taxon>eudicotyledons</taxon>
        <taxon>Gunneridae</taxon>
        <taxon>Pentapetalae</taxon>
        <taxon>asterids</taxon>
        <taxon>lamiids</taxon>
        <taxon>Solanales</taxon>
        <taxon>Solanaceae</taxon>
        <taxon>Solanoideae</taxon>
        <taxon>Solaneae</taxon>
        <taxon>Solanum</taxon>
        <taxon>Solanum subgen. Lycopersicon</taxon>
    </lineage>
</organism>
<dbReference type="EMBL" id="RXGB01007152">
    <property type="protein sequence ID" value="TMW85741.1"/>
    <property type="molecule type" value="Genomic_DNA"/>
</dbReference>
<gene>
    <name evidence="1" type="ORF">EJD97_022626</name>
</gene>
<proteinExistence type="predicted"/>
<accession>A0A6N2AXD5</accession>
<dbReference type="AlphaFoldDB" id="A0A6N2AXD5"/>
<reference evidence="1" key="1">
    <citation type="submission" date="2019-05" db="EMBL/GenBank/DDBJ databases">
        <title>The de novo reference genome and transcriptome assemblies of the wild tomato species Solanum chilense.</title>
        <authorList>
            <person name="Stam R."/>
            <person name="Nosenko T."/>
            <person name="Hoerger A.C."/>
            <person name="Stephan W."/>
            <person name="Seidel M.A."/>
            <person name="Kuhn J.M.M."/>
            <person name="Haberer G."/>
            <person name="Tellier A."/>
        </authorList>
    </citation>
    <scope>NUCLEOTIDE SEQUENCE</scope>
    <source>
        <tissue evidence="1">Mature leaves</tissue>
    </source>
</reference>
<comment type="caution">
    <text evidence="1">The sequence shown here is derived from an EMBL/GenBank/DDBJ whole genome shotgun (WGS) entry which is preliminary data.</text>
</comment>
<protein>
    <submittedName>
        <fullName evidence="1">Uncharacterized protein</fullName>
    </submittedName>
</protein>
<sequence length="179" mass="20478">MYKDSGRRWGAMTINMSESYNGLLKKARGLSVTVMVRMTFKSLVDHFVEKNNLTIAFFQSNMSWPLAMDKFFNDYYQRAQGHTDMMTYNTGDIVFEILTFAHDSKGGNVHKVTAKVGDEMYWPPAPFNLIANTESLRTSGTQVTSRLKNDMDIAPARMTRKYSVCNETGHTKTRCPTRF</sequence>
<evidence type="ECO:0000313" key="1">
    <source>
        <dbReference type="EMBL" id="TMW85741.1"/>
    </source>
</evidence>
<name>A0A6N2AXD5_SOLCI</name>